<reference evidence="2" key="1">
    <citation type="submission" date="2019-03" db="EMBL/GenBank/DDBJ databases">
        <title>Lake Tanganyika Metagenome-Assembled Genomes (MAGs).</title>
        <authorList>
            <person name="Tran P."/>
        </authorList>
    </citation>
    <scope>NUCLEOTIDE SEQUENCE</scope>
    <source>
        <strain evidence="2">K_DeepCast_65m_m2_066</strain>
    </source>
</reference>
<organism evidence="2 3">
    <name type="scientific">Tectimicrobiota bacterium</name>
    <dbReference type="NCBI Taxonomy" id="2528274"/>
    <lineage>
        <taxon>Bacteria</taxon>
        <taxon>Pseudomonadati</taxon>
        <taxon>Nitrospinota/Tectimicrobiota group</taxon>
        <taxon>Candidatus Tectimicrobiota</taxon>
    </lineage>
</organism>
<dbReference type="Proteomes" id="UP000712673">
    <property type="component" value="Unassembled WGS sequence"/>
</dbReference>
<gene>
    <name evidence="2" type="ORF">FJZ47_10020</name>
</gene>
<name>A0A937W2T1_UNCTE</name>
<feature type="transmembrane region" description="Helical" evidence="1">
    <location>
        <begin position="138"/>
        <end position="158"/>
    </location>
</feature>
<sequence>MNIEAVLSALRTSQLADNDLLTPAERAAVQQTLTQLAQRGLRAYVVVLPQNEEPQTWRKLWELIPIREQRDLLLLFNGRRWEARGWLLPPVTISRELQQAETVVQRERGAGLVAAVTALAAQTSSASRPSARGGGSSLPLWLGGGSLVLLGTMGWLLLRRQRLQRQQQARVFHEARNEAEAAFAQVMLADGITDVTIRDLQLQATTHKQHLDTLTASVEQGQRPASDPVLLGELAQIVNQFATLHSAILRRQKEMRLC</sequence>
<accession>A0A937W2T1</accession>
<protein>
    <recommendedName>
        <fullName evidence="4">TPM domain-containing protein</fullName>
    </recommendedName>
</protein>
<evidence type="ECO:0008006" key="4">
    <source>
        <dbReference type="Google" id="ProtNLM"/>
    </source>
</evidence>
<keyword evidence="1" id="KW-0472">Membrane</keyword>
<comment type="caution">
    <text evidence="2">The sequence shown here is derived from an EMBL/GenBank/DDBJ whole genome shotgun (WGS) entry which is preliminary data.</text>
</comment>
<evidence type="ECO:0000256" key="1">
    <source>
        <dbReference type="SAM" id="Phobius"/>
    </source>
</evidence>
<proteinExistence type="predicted"/>
<dbReference type="EMBL" id="VGLS01000263">
    <property type="protein sequence ID" value="MBM3224126.1"/>
    <property type="molecule type" value="Genomic_DNA"/>
</dbReference>
<evidence type="ECO:0000313" key="3">
    <source>
        <dbReference type="Proteomes" id="UP000712673"/>
    </source>
</evidence>
<keyword evidence="1" id="KW-0812">Transmembrane</keyword>
<keyword evidence="1" id="KW-1133">Transmembrane helix</keyword>
<evidence type="ECO:0000313" key="2">
    <source>
        <dbReference type="EMBL" id="MBM3224126.1"/>
    </source>
</evidence>
<dbReference type="AlphaFoldDB" id="A0A937W2T1"/>